<reference evidence="3" key="1">
    <citation type="journal article" date="2020" name="Stud. Mycol.">
        <title>101 Dothideomycetes genomes: a test case for predicting lifestyles and emergence of pathogens.</title>
        <authorList>
            <person name="Haridas S."/>
            <person name="Albert R."/>
            <person name="Binder M."/>
            <person name="Bloem J."/>
            <person name="Labutti K."/>
            <person name="Salamov A."/>
            <person name="Andreopoulos B."/>
            <person name="Baker S."/>
            <person name="Barry K."/>
            <person name="Bills G."/>
            <person name="Bluhm B."/>
            <person name="Cannon C."/>
            <person name="Castanera R."/>
            <person name="Culley D."/>
            <person name="Daum C."/>
            <person name="Ezra D."/>
            <person name="Gonzalez J."/>
            <person name="Henrissat B."/>
            <person name="Kuo A."/>
            <person name="Liang C."/>
            <person name="Lipzen A."/>
            <person name="Lutzoni F."/>
            <person name="Magnuson J."/>
            <person name="Mondo S."/>
            <person name="Nolan M."/>
            <person name="Ohm R."/>
            <person name="Pangilinan J."/>
            <person name="Park H.-J."/>
            <person name="Ramirez L."/>
            <person name="Alfaro M."/>
            <person name="Sun H."/>
            <person name="Tritt A."/>
            <person name="Yoshinaga Y."/>
            <person name="Zwiers L.-H."/>
            <person name="Turgeon B."/>
            <person name="Goodwin S."/>
            <person name="Spatafora J."/>
            <person name="Crous P."/>
            <person name="Grigoriev I."/>
        </authorList>
    </citation>
    <scope>NUCLEOTIDE SEQUENCE</scope>
    <source>
        <strain evidence="3">CBS 161.51</strain>
    </source>
</reference>
<dbReference type="PANTHER" id="PTHR10655:SF64">
    <property type="entry name" value="PHOSPHOLIPASE_CARBOXYLESTERASE_THIOESTERASE DOMAIN-CONTAINING PROTEIN"/>
    <property type="match status" value="1"/>
</dbReference>
<feature type="domain" description="Phospholipase/carboxylesterase/thioesterase" evidence="2">
    <location>
        <begin position="19"/>
        <end position="172"/>
    </location>
</feature>
<organism evidence="3 4">
    <name type="scientific">Clathrospora elynae</name>
    <dbReference type="NCBI Taxonomy" id="706981"/>
    <lineage>
        <taxon>Eukaryota</taxon>
        <taxon>Fungi</taxon>
        <taxon>Dikarya</taxon>
        <taxon>Ascomycota</taxon>
        <taxon>Pezizomycotina</taxon>
        <taxon>Dothideomycetes</taxon>
        <taxon>Pleosporomycetidae</taxon>
        <taxon>Pleosporales</taxon>
        <taxon>Diademaceae</taxon>
        <taxon>Clathrospora</taxon>
    </lineage>
</organism>
<dbReference type="Gene3D" id="3.40.50.1820">
    <property type="entry name" value="alpha/beta hydrolase"/>
    <property type="match status" value="1"/>
</dbReference>
<evidence type="ECO:0000313" key="4">
    <source>
        <dbReference type="Proteomes" id="UP000800038"/>
    </source>
</evidence>
<name>A0A6A5SRE0_9PLEO</name>
<dbReference type="PANTHER" id="PTHR10655">
    <property type="entry name" value="LYSOPHOSPHOLIPASE-RELATED"/>
    <property type="match status" value="1"/>
</dbReference>
<feature type="domain" description="Phospholipase/carboxylesterase/thioesterase" evidence="2">
    <location>
        <begin position="215"/>
        <end position="278"/>
    </location>
</feature>
<dbReference type="EMBL" id="ML976036">
    <property type="protein sequence ID" value="KAF1942340.1"/>
    <property type="molecule type" value="Genomic_DNA"/>
</dbReference>
<keyword evidence="4" id="KW-1185">Reference proteome</keyword>
<dbReference type="Pfam" id="PF02230">
    <property type="entry name" value="Abhydrolase_2"/>
    <property type="match status" value="2"/>
</dbReference>
<evidence type="ECO:0000259" key="2">
    <source>
        <dbReference type="Pfam" id="PF02230"/>
    </source>
</evidence>
<dbReference type="InterPro" id="IPR029058">
    <property type="entry name" value="AB_hydrolase_fold"/>
</dbReference>
<comment type="similarity">
    <text evidence="1">Belongs to the AB hydrolase superfamily. AB hydrolase 2 family.</text>
</comment>
<dbReference type="Proteomes" id="UP000800038">
    <property type="component" value="Unassembled WGS sequence"/>
</dbReference>
<evidence type="ECO:0000256" key="1">
    <source>
        <dbReference type="ARBA" id="ARBA00006499"/>
    </source>
</evidence>
<dbReference type="GO" id="GO:0052689">
    <property type="term" value="F:carboxylic ester hydrolase activity"/>
    <property type="evidence" value="ECO:0007669"/>
    <property type="project" value="TreeGrafter"/>
</dbReference>
<dbReference type="AlphaFoldDB" id="A0A6A5SRE0"/>
<dbReference type="InterPro" id="IPR003140">
    <property type="entry name" value="PLipase/COase/thioEstase"/>
</dbReference>
<accession>A0A6A5SRE0</accession>
<dbReference type="GO" id="GO:0005737">
    <property type="term" value="C:cytoplasm"/>
    <property type="evidence" value="ECO:0007669"/>
    <property type="project" value="TreeGrafter"/>
</dbReference>
<dbReference type="InterPro" id="IPR050565">
    <property type="entry name" value="LYPA1-2/EST-like"/>
</dbReference>
<dbReference type="SUPFAM" id="SSF53474">
    <property type="entry name" value="alpha/beta-Hydrolases"/>
    <property type="match status" value="1"/>
</dbReference>
<protein>
    <submittedName>
        <fullName evidence="3">Alpha/beta-hydrolase</fullName>
    </submittedName>
</protein>
<evidence type="ECO:0000313" key="3">
    <source>
        <dbReference type="EMBL" id="KAF1942340.1"/>
    </source>
</evidence>
<sequence length="284" mass="31517">MPSTNSKPNTFPPPVIIPPPSGIHNSTFIILHGRGSTADKFAETLLKHLVSNTGTEEQPFQSHFQSTKFVFPTAKLIRAKAYNRAMTHQWFDQYPLDEYKPEYKGHIQISGLRDSVDYVHGLIKEAVKEVGPGNVVLMGLSQGCATVLTSALLWRGEKLGAVVGMCGWLPFAGPMGTQLVLEMMGRETICLHGRNKEKGQDRGDDNIEIKRERGALNGTPVFLGHGSEDEKVPTKYGQQAASLLRDIDVTMGWKEYEGLGHWYSADMLRDIATFLQRHVLTAKV</sequence>
<keyword evidence="3" id="KW-0378">Hydrolase</keyword>
<dbReference type="GO" id="GO:0008474">
    <property type="term" value="F:palmitoyl-(protein) hydrolase activity"/>
    <property type="evidence" value="ECO:0007669"/>
    <property type="project" value="TreeGrafter"/>
</dbReference>
<gene>
    <name evidence="3" type="ORF">EJ02DRAFT_434075</name>
</gene>
<proteinExistence type="inferred from homology"/>
<dbReference type="OrthoDB" id="2418081at2759"/>